<proteinExistence type="inferred from homology"/>
<dbReference type="CDD" id="cd01189">
    <property type="entry name" value="INT_ICEBs1_C_like"/>
    <property type="match status" value="1"/>
</dbReference>
<name>A0A6M0SVE7_CLOBO</name>
<dbReference type="GO" id="GO:0015074">
    <property type="term" value="P:DNA integration"/>
    <property type="evidence" value="ECO:0007669"/>
    <property type="project" value="UniProtKB-KW"/>
</dbReference>
<dbReference type="SUPFAM" id="SSF56349">
    <property type="entry name" value="DNA breaking-rejoining enzymes"/>
    <property type="match status" value="1"/>
</dbReference>
<comment type="similarity">
    <text evidence="2">Belongs to the 'phage' integrase family.</text>
</comment>
<evidence type="ECO:0000259" key="7">
    <source>
        <dbReference type="PROSITE" id="PS51898"/>
    </source>
</evidence>
<dbReference type="EMBL" id="SGJP01000005">
    <property type="protein sequence ID" value="NFA59509.1"/>
    <property type="molecule type" value="Genomic_DNA"/>
</dbReference>
<dbReference type="PANTHER" id="PTHR30349:SF64">
    <property type="entry name" value="PROPHAGE INTEGRASE INTD-RELATED"/>
    <property type="match status" value="1"/>
</dbReference>
<dbReference type="InterPro" id="IPR004107">
    <property type="entry name" value="Integrase_SAM-like_N"/>
</dbReference>
<evidence type="ECO:0000259" key="8">
    <source>
        <dbReference type="PROSITE" id="PS51900"/>
    </source>
</evidence>
<dbReference type="PROSITE" id="PS51900">
    <property type="entry name" value="CB"/>
    <property type="match status" value="1"/>
</dbReference>
<dbReference type="InterPro" id="IPR028259">
    <property type="entry name" value="AP2-like_int_N"/>
</dbReference>
<dbReference type="InterPro" id="IPR044068">
    <property type="entry name" value="CB"/>
</dbReference>
<dbReference type="InterPro" id="IPR010998">
    <property type="entry name" value="Integrase_recombinase_N"/>
</dbReference>
<dbReference type="GO" id="GO:0003677">
    <property type="term" value="F:DNA binding"/>
    <property type="evidence" value="ECO:0007669"/>
    <property type="project" value="UniProtKB-UniRule"/>
</dbReference>
<dbReference type="Gene3D" id="1.10.150.130">
    <property type="match status" value="1"/>
</dbReference>
<dbReference type="PROSITE" id="PS51898">
    <property type="entry name" value="TYR_RECOMBINASE"/>
    <property type="match status" value="1"/>
</dbReference>
<reference evidence="9 10" key="1">
    <citation type="submission" date="2019-02" db="EMBL/GenBank/DDBJ databases">
        <title>Genome sequencing of Clostridium botulinum clinical isolates.</title>
        <authorList>
            <person name="Brunt J."/>
            <person name="Van Vliet A.H.M."/>
            <person name="Stringer S.C."/>
            <person name="Grant K.A."/>
            <person name="Carter A.C."/>
            <person name="Peck M.W."/>
        </authorList>
    </citation>
    <scope>NUCLEOTIDE SEQUENCE [LARGE SCALE GENOMIC DNA]</scope>
    <source>
        <strain evidence="9 10">R1125/03</strain>
    </source>
</reference>
<feature type="domain" description="Core-binding (CB)" evidence="8">
    <location>
        <begin position="62"/>
        <end position="145"/>
    </location>
</feature>
<dbReference type="GO" id="GO:0006310">
    <property type="term" value="P:DNA recombination"/>
    <property type="evidence" value="ECO:0007669"/>
    <property type="project" value="UniProtKB-KW"/>
</dbReference>
<evidence type="ECO:0000313" key="9">
    <source>
        <dbReference type="EMBL" id="NFA59509.1"/>
    </source>
</evidence>
<evidence type="ECO:0000256" key="6">
    <source>
        <dbReference type="PROSITE-ProRule" id="PRU01248"/>
    </source>
</evidence>
<dbReference type="PANTHER" id="PTHR30349">
    <property type="entry name" value="PHAGE INTEGRASE-RELATED"/>
    <property type="match status" value="1"/>
</dbReference>
<evidence type="ECO:0000256" key="5">
    <source>
        <dbReference type="ARBA" id="ARBA00023172"/>
    </source>
</evidence>
<dbReference type="Proteomes" id="UP000473089">
    <property type="component" value="Unassembled WGS sequence"/>
</dbReference>
<sequence>MKGTIRKEGSSWGYLVYMGADEKGKKKYKRKRGFKTKKECEAALAETITQIEKGTIIANDKMTTKEYMNYWLETYPKSNCSPSTYKRYKEFKEDIVKYLGKYKLSKLNPMIIQKFYEDLITERKLSNNTVIKIHRMFHLSLKHAQQWQLINTNPCDLVTPPKATKNEMKYWQPDEISFYLDQIKDHKLYTPTLLAVHTGLRVGELCALKWSDVDFINGTMIVNKTLQRIDSKLTLKEPKTKNSNRTVTLLDTTINFLQGLKKEALQRKLQYGLELDYILCWKDGRPIDPHYISQHFPKMLKDYKLPKIRFHDLRHTHATLLLKLGTNPKVISDRLGHSTVSFTLDTYSHVNTKMQKEEVSKAENFL</sequence>
<accession>A0A6M0SVE7</accession>
<evidence type="ECO:0000256" key="2">
    <source>
        <dbReference type="ARBA" id="ARBA00008857"/>
    </source>
</evidence>
<dbReference type="InterPro" id="IPR013762">
    <property type="entry name" value="Integrase-like_cat_sf"/>
</dbReference>
<evidence type="ECO:0000256" key="3">
    <source>
        <dbReference type="ARBA" id="ARBA00022908"/>
    </source>
</evidence>
<keyword evidence="5" id="KW-0233">DNA recombination</keyword>
<evidence type="ECO:0000313" key="10">
    <source>
        <dbReference type="Proteomes" id="UP000473089"/>
    </source>
</evidence>
<dbReference type="InterPro" id="IPR002104">
    <property type="entry name" value="Integrase_catalytic"/>
</dbReference>
<comment type="function">
    <text evidence="1">Site-specific tyrosine recombinase, which acts by catalyzing the cutting and rejoining of the recombining DNA molecules.</text>
</comment>
<gene>
    <name evidence="9" type="ORF">EXM42_03580</name>
</gene>
<protein>
    <submittedName>
        <fullName evidence="9">Site-specific integrase</fullName>
    </submittedName>
</protein>
<keyword evidence="3" id="KW-0229">DNA integration</keyword>
<keyword evidence="4 6" id="KW-0238">DNA-binding</keyword>
<organism evidence="9 10">
    <name type="scientific">Clostridium botulinum</name>
    <dbReference type="NCBI Taxonomy" id="1491"/>
    <lineage>
        <taxon>Bacteria</taxon>
        <taxon>Bacillati</taxon>
        <taxon>Bacillota</taxon>
        <taxon>Clostridia</taxon>
        <taxon>Eubacteriales</taxon>
        <taxon>Clostridiaceae</taxon>
        <taxon>Clostridium</taxon>
    </lineage>
</organism>
<dbReference type="Gene3D" id="1.10.443.10">
    <property type="entry name" value="Intergrase catalytic core"/>
    <property type="match status" value="1"/>
</dbReference>
<dbReference type="Pfam" id="PF14657">
    <property type="entry name" value="Arm-DNA-bind_4"/>
    <property type="match status" value="1"/>
</dbReference>
<dbReference type="AlphaFoldDB" id="A0A6M0SVE7"/>
<feature type="domain" description="Tyr recombinase" evidence="7">
    <location>
        <begin position="166"/>
        <end position="360"/>
    </location>
</feature>
<dbReference type="InterPro" id="IPR011010">
    <property type="entry name" value="DNA_brk_join_enz"/>
</dbReference>
<comment type="caution">
    <text evidence="9">The sequence shown here is derived from an EMBL/GenBank/DDBJ whole genome shotgun (WGS) entry which is preliminary data.</text>
</comment>
<dbReference type="Pfam" id="PF14659">
    <property type="entry name" value="Phage_int_SAM_3"/>
    <property type="match status" value="1"/>
</dbReference>
<dbReference type="Pfam" id="PF00589">
    <property type="entry name" value="Phage_integrase"/>
    <property type="match status" value="1"/>
</dbReference>
<dbReference type="InterPro" id="IPR050090">
    <property type="entry name" value="Tyrosine_recombinase_XerCD"/>
</dbReference>
<evidence type="ECO:0000256" key="1">
    <source>
        <dbReference type="ARBA" id="ARBA00003283"/>
    </source>
</evidence>
<evidence type="ECO:0000256" key="4">
    <source>
        <dbReference type="ARBA" id="ARBA00023125"/>
    </source>
</evidence>